<gene>
    <name evidence="4" type="ORF">AB1471_00305</name>
</gene>
<dbReference type="EMBL" id="JBFMIA010000001">
    <property type="protein sequence ID" value="MEW9500237.1"/>
    <property type="molecule type" value="Genomic_DNA"/>
</dbReference>
<evidence type="ECO:0000259" key="3">
    <source>
        <dbReference type="PROSITE" id="PS51782"/>
    </source>
</evidence>
<dbReference type="Pfam" id="PF01476">
    <property type="entry name" value="LysM"/>
    <property type="match status" value="1"/>
</dbReference>
<feature type="region of interest" description="Disordered" evidence="1">
    <location>
        <begin position="89"/>
        <end position="176"/>
    </location>
</feature>
<dbReference type="SMART" id="SM00257">
    <property type="entry name" value="LysM"/>
    <property type="match status" value="1"/>
</dbReference>
<dbReference type="Gene3D" id="3.10.350.10">
    <property type="entry name" value="LysM domain"/>
    <property type="match status" value="1"/>
</dbReference>
<dbReference type="CDD" id="cd00118">
    <property type="entry name" value="LysM"/>
    <property type="match status" value="1"/>
</dbReference>
<keyword evidence="2" id="KW-0812">Transmembrane</keyword>
<dbReference type="RefSeq" id="WP_367777520.1">
    <property type="nucleotide sequence ID" value="NZ_JBFMIA010000001.1"/>
</dbReference>
<evidence type="ECO:0000313" key="4">
    <source>
        <dbReference type="EMBL" id="MEW9500237.1"/>
    </source>
</evidence>
<name>A0ABV3PYR9_9BACL</name>
<organism evidence="4 5">
    <name type="scientific">Jeotgalibacillus marinus</name>
    <dbReference type="NCBI Taxonomy" id="86667"/>
    <lineage>
        <taxon>Bacteria</taxon>
        <taxon>Bacillati</taxon>
        <taxon>Bacillota</taxon>
        <taxon>Bacilli</taxon>
        <taxon>Bacillales</taxon>
        <taxon>Caryophanaceae</taxon>
        <taxon>Jeotgalibacillus</taxon>
    </lineage>
</organism>
<proteinExistence type="predicted"/>
<evidence type="ECO:0000256" key="2">
    <source>
        <dbReference type="SAM" id="Phobius"/>
    </source>
</evidence>
<keyword evidence="5" id="KW-1185">Reference proteome</keyword>
<feature type="domain" description="LysM" evidence="3">
    <location>
        <begin position="174"/>
        <end position="220"/>
    </location>
</feature>
<evidence type="ECO:0000313" key="5">
    <source>
        <dbReference type="Proteomes" id="UP001556040"/>
    </source>
</evidence>
<dbReference type="InterPro" id="IPR036779">
    <property type="entry name" value="LysM_dom_sf"/>
</dbReference>
<sequence length="223" mass="24859">MKRDPYRDQANKSRQEINAKKEVEDTPELKSGELSRSVLHEKKRNVKAAQKKQFPLRKVLLAVFILLPLTVVALSFFFLNDDEKDFDRGQSVGVEQNDRSGGAGASDDQIENDDSPEKEQPVTNEESEEEAVEEPIEDAPVEEPEPEPEAPAPVEETPPAEETTAVEEPQDSIRKHTVQAGENLYRIAINQVGSADGMEQIKQLNGLSDDEIYEGQVLEIPVP</sequence>
<protein>
    <submittedName>
        <fullName evidence="4">LysM peptidoglycan-binding domain-containing protein</fullName>
    </submittedName>
</protein>
<comment type="caution">
    <text evidence="4">The sequence shown here is derived from an EMBL/GenBank/DDBJ whole genome shotgun (WGS) entry which is preliminary data.</text>
</comment>
<dbReference type="SUPFAM" id="SSF54106">
    <property type="entry name" value="LysM domain"/>
    <property type="match status" value="1"/>
</dbReference>
<feature type="compositionally biased region" description="Basic and acidic residues" evidence="1">
    <location>
        <begin position="1"/>
        <end position="33"/>
    </location>
</feature>
<evidence type="ECO:0000256" key="1">
    <source>
        <dbReference type="SAM" id="MobiDB-lite"/>
    </source>
</evidence>
<feature type="compositionally biased region" description="Low complexity" evidence="1">
    <location>
        <begin position="152"/>
        <end position="163"/>
    </location>
</feature>
<dbReference type="PROSITE" id="PS51782">
    <property type="entry name" value="LYSM"/>
    <property type="match status" value="1"/>
</dbReference>
<feature type="compositionally biased region" description="Acidic residues" evidence="1">
    <location>
        <begin position="125"/>
        <end position="148"/>
    </location>
</feature>
<dbReference type="InterPro" id="IPR018392">
    <property type="entry name" value="LysM"/>
</dbReference>
<reference evidence="4 5" key="1">
    <citation type="journal article" date="1979" name="Int. J. Syst. Evol. Microbiol.">
        <title>Bacillus globisporus subsp. marinus subsp. nov.</title>
        <authorList>
            <person name="Liu H."/>
        </authorList>
    </citation>
    <scope>NUCLEOTIDE SEQUENCE [LARGE SCALE GENOMIC DNA]</scope>
    <source>
        <strain evidence="4 5">DSM 1297</strain>
    </source>
</reference>
<feature type="transmembrane region" description="Helical" evidence="2">
    <location>
        <begin position="59"/>
        <end position="79"/>
    </location>
</feature>
<keyword evidence="2" id="KW-1133">Transmembrane helix</keyword>
<feature type="region of interest" description="Disordered" evidence="1">
    <location>
        <begin position="1"/>
        <end position="36"/>
    </location>
</feature>
<dbReference type="Proteomes" id="UP001556040">
    <property type="component" value="Unassembled WGS sequence"/>
</dbReference>
<accession>A0ABV3PYR9</accession>
<keyword evidence="2" id="KW-0472">Membrane</keyword>